<dbReference type="SMART" id="SM00460">
    <property type="entry name" value="TGc"/>
    <property type="match status" value="1"/>
</dbReference>
<comment type="caution">
    <text evidence="3">The sequence shown here is derived from an EMBL/GenBank/DDBJ whole genome shotgun (WGS) entry which is preliminary data.</text>
</comment>
<name>A0A210PTE8_MIZYE</name>
<feature type="region of interest" description="Disordered" evidence="1">
    <location>
        <begin position="1"/>
        <end position="46"/>
    </location>
</feature>
<feature type="domain" description="Transglutaminase-like" evidence="2">
    <location>
        <begin position="121"/>
        <end position="187"/>
    </location>
</feature>
<sequence>MGCGGSSIPHSGEEDEGLLTEANTDPPDFPYIPHGYPPPKPSHSKKKNLCKEHEFKKIDHKANTAPDEVGNGFEDLLNYLMEGLTTDLQRVRAIFYWIGCRNQHPPPGGPRDSPNDIIIKIKRNKMSYCYLFARLCREANIPCVIIEGVAKSAGYEVGDSQNVVSKQYNRWNGVYVDGEWRLVFPLWAFAAVSGHSTGKYTLVESKGGAAREKEVQSSGVNVAQFNQYFFLPDPDEFVTVAMANNPKWQFLHDVYDIKKISDIANLRPYYFNGDVKLFTDNKACLHSKQGEISIGFKITNPTWSGVLSYLLFYNDHESVNPLPKDLQLERYVMMERRSSMWIFHARCPCVGMYKLSINCGQHDGALFRICSFKLICNEVNDRNQPLPCQVGTAGWGPSKDTSKAGLTSPSQTKGIVHTSGRRDIYFIFSVINDVTVRTELVQNGSTSEDLRACVSQDIDVEKKLRVAVKVPGAGEYALRIHTTDLKTTEETNACNYLISSDQNVQRKRKPENKLERQVRESMIKATEGTDYVTLTTAIEAFTQLDLEDKGDLTEAINRQVFLQLKRDLRDAILRRNVGVLDAAIAKAKTSEHEQQLRPKIEEAEGLREHLAKLHKFAHGVLQLKQQTVSELHRYKIPPVPVHDVMLATYIMLGEPRENVKNWKSVQCVLGMLGKRGLINRVREFDTVHLTVDIIEEVDALTNGFNEETVCLRSPAAATFHTWLTNIVNDYRGSGAPQ</sequence>
<dbReference type="InterPro" id="IPR038765">
    <property type="entry name" value="Papain-like_cys_pep_sf"/>
</dbReference>
<dbReference type="InterPro" id="IPR056564">
    <property type="entry name" value="Ig-like_KY"/>
</dbReference>
<dbReference type="AlphaFoldDB" id="A0A210PTE8"/>
<dbReference type="Gene3D" id="1.20.920.60">
    <property type="match status" value="1"/>
</dbReference>
<dbReference type="Pfam" id="PF01841">
    <property type="entry name" value="Transglut_core"/>
    <property type="match status" value="1"/>
</dbReference>
<evidence type="ECO:0000259" key="2">
    <source>
        <dbReference type="SMART" id="SM00460"/>
    </source>
</evidence>
<dbReference type="Pfam" id="PF23265">
    <property type="entry name" value="Ig-like_KY"/>
    <property type="match status" value="2"/>
</dbReference>
<keyword evidence="4" id="KW-1185">Reference proteome</keyword>
<gene>
    <name evidence="3" type="ORF">KP79_PYT15422</name>
</gene>
<dbReference type="PANTHER" id="PTHR47020:SF1">
    <property type="entry name" value="HILLARIN"/>
    <property type="match status" value="1"/>
</dbReference>
<organism evidence="3 4">
    <name type="scientific">Mizuhopecten yessoensis</name>
    <name type="common">Japanese scallop</name>
    <name type="synonym">Patinopecten yessoensis</name>
    <dbReference type="NCBI Taxonomy" id="6573"/>
    <lineage>
        <taxon>Eukaryota</taxon>
        <taxon>Metazoa</taxon>
        <taxon>Spiralia</taxon>
        <taxon>Lophotrochozoa</taxon>
        <taxon>Mollusca</taxon>
        <taxon>Bivalvia</taxon>
        <taxon>Autobranchia</taxon>
        <taxon>Pteriomorphia</taxon>
        <taxon>Pectinida</taxon>
        <taxon>Pectinoidea</taxon>
        <taxon>Pectinidae</taxon>
        <taxon>Mizuhopecten</taxon>
    </lineage>
</organism>
<reference evidence="3 4" key="1">
    <citation type="journal article" date="2017" name="Nat. Ecol. Evol.">
        <title>Scallop genome provides insights into evolution of bilaterian karyotype and development.</title>
        <authorList>
            <person name="Wang S."/>
            <person name="Zhang J."/>
            <person name="Jiao W."/>
            <person name="Li J."/>
            <person name="Xun X."/>
            <person name="Sun Y."/>
            <person name="Guo X."/>
            <person name="Huan P."/>
            <person name="Dong B."/>
            <person name="Zhang L."/>
            <person name="Hu X."/>
            <person name="Sun X."/>
            <person name="Wang J."/>
            <person name="Zhao C."/>
            <person name="Wang Y."/>
            <person name="Wang D."/>
            <person name="Huang X."/>
            <person name="Wang R."/>
            <person name="Lv J."/>
            <person name="Li Y."/>
            <person name="Zhang Z."/>
            <person name="Liu B."/>
            <person name="Lu W."/>
            <person name="Hui Y."/>
            <person name="Liang J."/>
            <person name="Zhou Z."/>
            <person name="Hou R."/>
            <person name="Li X."/>
            <person name="Liu Y."/>
            <person name="Li H."/>
            <person name="Ning X."/>
            <person name="Lin Y."/>
            <person name="Zhao L."/>
            <person name="Xing Q."/>
            <person name="Dou J."/>
            <person name="Li Y."/>
            <person name="Mao J."/>
            <person name="Guo H."/>
            <person name="Dou H."/>
            <person name="Li T."/>
            <person name="Mu C."/>
            <person name="Jiang W."/>
            <person name="Fu Q."/>
            <person name="Fu X."/>
            <person name="Miao Y."/>
            <person name="Liu J."/>
            <person name="Yu Q."/>
            <person name="Li R."/>
            <person name="Liao H."/>
            <person name="Li X."/>
            <person name="Kong Y."/>
            <person name="Jiang Z."/>
            <person name="Chourrout D."/>
            <person name="Li R."/>
            <person name="Bao Z."/>
        </authorList>
    </citation>
    <scope>NUCLEOTIDE SEQUENCE [LARGE SCALE GENOMIC DNA]</scope>
    <source>
        <strain evidence="3 4">PY_sf001</strain>
    </source>
</reference>
<dbReference type="PANTHER" id="PTHR47020">
    <property type="entry name" value="HILLARIN"/>
    <property type="match status" value="1"/>
</dbReference>
<evidence type="ECO:0000313" key="3">
    <source>
        <dbReference type="EMBL" id="OWF39787.1"/>
    </source>
</evidence>
<protein>
    <submittedName>
        <fullName evidence="3">Kyphoscoliosis peptidase</fullName>
    </submittedName>
</protein>
<dbReference type="Gene3D" id="3.10.620.30">
    <property type="match status" value="1"/>
</dbReference>
<dbReference type="Proteomes" id="UP000242188">
    <property type="component" value="Unassembled WGS sequence"/>
</dbReference>
<dbReference type="InterPro" id="IPR002931">
    <property type="entry name" value="Transglutaminase-like"/>
</dbReference>
<proteinExistence type="predicted"/>
<feature type="compositionally biased region" description="Pro residues" evidence="1">
    <location>
        <begin position="27"/>
        <end position="41"/>
    </location>
</feature>
<dbReference type="EMBL" id="NEDP02005509">
    <property type="protein sequence ID" value="OWF39787.1"/>
    <property type="molecule type" value="Genomic_DNA"/>
</dbReference>
<evidence type="ECO:0000256" key="1">
    <source>
        <dbReference type="SAM" id="MobiDB-lite"/>
    </source>
</evidence>
<dbReference type="InterPro" id="IPR053041">
    <property type="entry name" value="Transglut-like_Superfamily_Mod"/>
</dbReference>
<evidence type="ECO:0000313" key="4">
    <source>
        <dbReference type="Proteomes" id="UP000242188"/>
    </source>
</evidence>
<accession>A0A210PTE8</accession>
<dbReference type="SUPFAM" id="SSF54001">
    <property type="entry name" value="Cysteine proteinases"/>
    <property type="match status" value="1"/>
</dbReference>
<dbReference type="OrthoDB" id="6129702at2759"/>